<protein>
    <submittedName>
        <fullName evidence="1">Uncharacterized protein</fullName>
    </submittedName>
</protein>
<reference evidence="1" key="1">
    <citation type="submission" date="2018-05" db="EMBL/GenBank/DDBJ databases">
        <authorList>
            <person name="Lanie J.A."/>
            <person name="Ng W.-L."/>
            <person name="Kazmierczak K.M."/>
            <person name="Andrzejewski T.M."/>
            <person name="Davidsen T.M."/>
            <person name="Wayne K.J."/>
            <person name="Tettelin H."/>
            <person name="Glass J.I."/>
            <person name="Rusch D."/>
            <person name="Podicherti R."/>
            <person name="Tsui H.-C.T."/>
            <person name="Winkler M.E."/>
        </authorList>
    </citation>
    <scope>NUCLEOTIDE SEQUENCE</scope>
</reference>
<gene>
    <name evidence="1" type="ORF">METZ01_LOCUS456619</name>
</gene>
<evidence type="ECO:0000313" key="1">
    <source>
        <dbReference type="EMBL" id="SVE03765.1"/>
    </source>
</evidence>
<organism evidence="1">
    <name type="scientific">marine metagenome</name>
    <dbReference type="NCBI Taxonomy" id="408172"/>
    <lineage>
        <taxon>unclassified sequences</taxon>
        <taxon>metagenomes</taxon>
        <taxon>ecological metagenomes</taxon>
    </lineage>
</organism>
<accession>A0A383A986</accession>
<dbReference type="AlphaFoldDB" id="A0A383A986"/>
<proteinExistence type="predicted"/>
<dbReference type="EMBL" id="UINC01189877">
    <property type="protein sequence ID" value="SVE03765.1"/>
    <property type="molecule type" value="Genomic_DNA"/>
</dbReference>
<name>A0A383A986_9ZZZZ</name>
<sequence>MFLLVHMVEEKEEEHQGSEGDSGDVGFLLHEVLSQDDNYPKVIDRHVLLLRLKSTHVKWVAPALADGRELRCRTLRA</sequence>